<gene>
    <name evidence="2" type="ORF">C2845_PM03G01330</name>
</gene>
<protein>
    <recommendedName>
        <fullName evidence="1">Reverse transcriptase zinc-binding domain-containing protein</fullName>
    </recommendedName>
</protein>
<reference evidence="3" key="1">
    <citation type="journal article" date="2019" name="Nat. Commun.">
        <title>The genome of broomcorn millet.</title>
        <authorList>
            <person name="Zou C."/>
            <person name="Miki D."/>
            <person name="Li D."/>
            <person name="Tang Q."/>
            <person name="Xiao L."/>
            <person name="Rajput S."/>
            <person name="Deng P."/>
            <person name="Jia W."/>
            <person name="Huang R."/>
            <person name="Zhang M."/>
            <person name="Sun Y."/>
            <person name="Hu J."/>
            <person name="Fu X."/>
            <person name="Schnable P.S."/>
            <person name="Li F."/>
            <person name="Zhang H."/>
            <person name="Feng B."/>
            <person name="Zhu X."/>
            <person name="Liu R."/>
            <person name="Schnable J.C."/>
            <person name="Zhu J.-K."/>
            <person name="Zhang H."/>
        </authorList>
    </citation>
    <scope>NUCLEOTIDE SEQUENCE [LARGE SCALE GENOMIC DNA]</scope>
</reference>
<dbReference type="OrthoDB" id="693541at2759"/>
<dbReference type="Pfam" id="PF13966">
    <property type="entry name" value="zf-RVT"/>
    <property type="match status" value="1"/>
</dbReference>
<proteinExistence type="predicted"/>
<organism evidence="2 3">
    <name type="scientific">Panicum miliaceum</name>
    <name type="common">Proso millet</name>
    <name type="synonym">Broomcorn millet</name>
    <dbReference type="NCBI Taxonomy" id="4540"/>
    <lineage>
        <taxon>Eukaryota</taxon>
        <taxon>Viridiplantae</taxon>
        <taxon>Streptophyta</taxon>
        <taxon>Embryophyta</taxon>
        <taxon>Tracheophyta</taxon>
        <taxon>Spermatophyta</taxon>
        <taxon>Magnoliopsida</taxon>
        <taxon>Liliopsida</taxon>
        <taxon>Poales</taxon>
        <taxon>Poaceae</taxon>
        <taxon>PACMAD clade</taxon>
        <taxon>Panicoideae</taxon>
        <taxon>Panicodae</taxon>
        <taxon>Paniceae</taxon>
        <taxon>Panicinae</taxon>
        <taxon>Panicum</taxon>
        <taxon>Panicum sect. Panicum</taxon>
    </lineage>
</organism>
<dbReference type="Proteomes" id="UP000275267">
    <property type="component" value="Unassembled WGS sequence"/>
</dbReference>
<comment type="caution">
    <text evidence="2">The sequence shown here is derived from an EMBL/GenBank/DDBJ whole genome shotgun (WGS) entry which is preliminary data.</text>
</comment>
<evidence type="ECO:0000313" key="3">
    <source>
        <dbReference type="Proteomes" id="UP000275267"/>
    </source>
</evidence>
<name>A0A3L6T4E4_PANMI</name>
<keyword evidence="3" id="KW-1185">Reference proteome</keyword>
<sequence>MHGLELLKKGLIWRIGNGENVQIWRDNWIPRNSSLKVSGARRRGRFRWVSQLMCSVTREWDMGMVKHIFHAHDAEEILKIRLSERSSEDLLAWHYEKIGMYSVRSGYRLAMQEVLMDANWASPSSSRDGERKLWVNVWAAPVPEKIKIFAWRLASNGLATMQNKKNRRMEVDGTCRLCGVEKETGFYAVAS</sequence>
<accession>A0A3L6T4E4</accession>
<dbReference type="AlphaFoldDB" id="A0A3L6T4E4"/>
<evidence type="ECO:0000259" key="1">
    <source>
        <dbReference type="Pfam" id="PF13966"/>
    </source>
</evidence>
<dbReference type="InterPro" id="IPR026960">
    <property type="entry name" value="RVT-Znf"/>
</dbReference>
<dbReference type="EMBL" id="PQIB02000002">
    <property type="protein sequence ID" value="RLN33042.1"/>
    <property type="molecule type" value="Genomic_DNA"/>
</dbReference>
<feature type="domain" description="Reverse transcriptase zinc-binding" evidence="1">
    <location>
        <begin position="128"/>
        <end position="184"/>
    </location>
</feature>
<evidence type="ECO:0000313" key="2">
    <source>
        <dbReference type="EMBL" id="RLN33042.1"/>
    </source>
</evidence>
<dbReference type="STRING" id="4540.A0A3L6T4E4"/>